<comment type="caution">
    <text evidence="2">The sequence shown here is derived from an EMBL/GenBank/DDBJ whole genome shotgun (WGS) entry which is preliminary data.</text>
</comment>
<sequence length="239" mass="27277">MANFNLQITDEEKDHAYETYVRNILVPFSPNVIGHFYSVEEGSEAPAITNCNDVARIIYPIDDLRPWPQSNVVCHGDKSDELRLLHSFMASNITLTTHLTKIYPARMTMLYFLVSGHDLNFGEYILNTITNLASNPKSRSKLIFLGLISTICKQAQVPMHSSEKDKTKTPIIHIRSVRHSIGQVYCHANERRLAAELMDEDEDNSPNHVDEPIESDTPILSQRIRRLRLCPGHFAKTYK</sequence>
<evidence type="ECO:0000313" key="2">
    <source>
        <dbReference type="EMBL" id="KAL2480420.1"/>
    </source>
</evidence>
<gene>
    <name evidence="2" type="ORF">Adt_33386</name>
</gene>
<dbReference type="InterPro" id="IPR046796">
    <property type="entry name" value="Transposase_32_dom"/>
</dbReference>
<accession>A0ABD1QW39</accession>
<feature type="domain" description="Putative plant transposon protein" evidence="1">
    <location>
        <begin position="9"/>
        <end position="158"/>
    </location>
</feature>
<evidence type="ECO:0000313" key="3">
    <source>
        <dbReference type="Proteomes" id="UP001604336"/>
    </source>
</evidence>
<protein>
    <recommendedName>
        <fullName evidence="1">Putative plant transposon protein domain-containing protein</fullName>
    </recommendedName>
</protein>
<organism evidence="2 3">
    <name type="scientific">Abeliophyllum distichum</name>
    <dbReference type="NCBI Taxonomy" id="126358"/>
    <lineage>
        <taxon>Eukaryota</taxon>
        <taxon>Viridiplantae</taxon>
        <taxon>Streptophyta</taxon>
        <taxon>Embryophyta</taxon>
        <taxon>Tracheophyta</taxon>
        <taxon>Spermatophyta</taxon>
        <taxon>Magnoliopsida</taxon>
        <taxon>eudicotyledons</taxon>
        <taxon>Gunneridae</taxon>
        <taxon>Pentapetalae</taxon>
        <taxon>asterids</taxon>
        <taxon>lamiids</taxon>
        <taxon>Lamiales</taxon>
        <taxon>Oleaceae</taxon>
        <taxon>Forsythieae</taxon>
        <taxon>Abeliophyllum</taxon>
    </lineage>
</organism>
<evidence type="ECO:0000259" key="1">
    <source>
        <dbReference type="Pfam" id="PF20167"/>
    </source>
</evidence>
<reference evidence="3" key="1">
    <citation type="submission" date="2024-07" db="EMBL/GenBank/DDBJ databases">
        <title>Two chromosome-level genome assemblies of Korean endemic species Abeliophyllum distichum and Forsythia ovata (Oleaceae).</title>
        <authorList>
            <person name="Jang H."/>
        </authorList>
    </citation>
    <scope>NUCLEOTIDE SEQUENCE [LARGE SCALE GENOMIC DNA]</scope>
</reference>
<proteinExistence type="predicted"/>
<dbReference type="EMBL" id="JBFOLK010000010">
    <property type="protein sequence ID" value="KAL2480420.1"/>
    <property type="molecule type" value="Genomic_DNA"/>
</dbReference>
<keyword evidence="3" id="KW-1185">Reference proteome</keyword>
<dbReference type="Pfam" id="PF20167">
    <property type="entry name" value="Transposase_32"/>
    <property type="match status" value="1"/>
</dbReference>
<dbReference type="Proteomes" id="UP001604336">
    <property type="component" value="Unassembled WGS sequence"/>
</dbReference>
<name>A0ABD1QW39_9LAMI</name>
<dbReference type="AlphaFoldDB" id="A0ABD1QW39"/>